<dbReference type="AlphaFoldDB" id="A0A392TSJ5"/>
<keyword evidence="2" id="KW-1185">Reference proteome</keyword>
<evidence type="ECO:0000313" key="2">
    <source>
        <dbReference type="Proteomes" id="UP000265520"/>
    </source>
</evidence>
<comment type="caution">
    <text evidence="1">The sequence shown here is derived from an EMBL/GenBank/DDBJ whole genome shotgun (WGS) entry which is preliminary data.</text>
</comment>
<reference evidence="1 2" key="1">
    <citation type="journal article" date="2018" name="Front. Plant Sci.">
        <title>Red Clover (Trifolium pratense) and Zigzag Clover (T. medium) - A Picture of Genomic Similarities and Differences.</title>
        <authorList>
            <person name="Dluhosova J."/>
            <person name="Istvanek J."/>
            <person name="Nedelnik J."/>
            <person name="Repkova J."/>
        </authorList>
    </citation>
    <scope>NUCLEOTIDE SEQUENCE [LARGE SCALE GENOMIC DNA]</scope>
    <source>
        <strain evidence="2">cv. 10/8</strain>
        <tissue evidence="1">Leaf</tissue>
    </source>
</reference>
<feature type="non-terminal residue" evidence="1">
    <location>
        <position position="1"/>
    </location>
</feature>
<evidence type="ECO:0000313" key="1">
    <source>
        <dbReference type="EMBL" id="MCI62835.1"/>
    </source>
</evidence>
<dbReference type="EMBL" id="LXQA010626175">
    <property type="protein sequence ID" value="MCI62835.1"/>
    <property type="molecule type" value="Genomic_DNA"/>
</dbReference>
<dbReference type="Proteomes" id="UP000265520">
    <property type="component" value="Unassembled WGS sequence"/>
</dbReference>
<sequence>INRMRQIARDLLNSGELPEGSRVRRDVQDIWAAGNYARQYKRRGGITESGKQGKNEC</sequence>
<name>A0A392TSJ5_9FABA</name>
<organism evidence="1 2">
    <name type="scientific">Trifolium medium</name>
    <dbReference type="NCBI Taxonomy" id="97028"/>
    <lineage>
        <taxon>Eukaryota</taxon>
        <taxon>Viridiplantae</taxon>
        <taxon>Streptophyta</taxon>
        <taxon>Embryophyta</taxon>
        <taxon>Tracheophyta</taxon>
        <taxon>Spermatophyta</taxon>
        <taxon>Magnoliopsida</taxon>
        <taxon>eudicotyledons</taxon>
        <taxon>Gunneridae</taxon>
        <taxon>Pentapetalae</taxon>
        <taxon>rosids</taxon>
        <taxon>fabids</taxon>
        <taxon>Fabales</taxon>
        <taxon>Fabaceae</taxon>
        <taxon>Papilionoideae</taxon>
        <taxon>50 kb inversion clade</taxon>
        <taxon>NPAAA clade</taxon>
        <taxon>Hologalegina</taxon>
        <taxon>IRL clade</taxon>
        <taxon>Trifolieae</taxon>
        <taxon>Trifolium</taxon>
    </lineage>
</organism>
<accession>A0A392TSJ5</accession>
<protein>
    <submittedName>
        <fullName evidence="1">Uncharacterized protein</fullName>
    </submittedName>
</protein>
<proteinExistence type="predicted"/>